<feature type="region of interest" description="Disordered" evidence="7">
    <location>
        <begin position="218"/>
        <end position="280"/>
    </location>
</feature>
<keyword evidence="10" id="KW-0675">Receptor</keyword>
<protein>
    <submittedName>
        <fullName evidence="10">Proteasomal ubiquitin receptor ADRM1</fullName>
    </submittedName>
</protein>
<dbReference type="InterPro" id="IPR044867">
    <property type="entry name" value="DEUBAD_dom"/>
</dbReference>
<feature type="compositionally biased region" description="Pro residues" evidence="7">
    <location>
        <begin position="266"/>
        <end position="278"/>
    </location>
</feature>
<dbReference type="EMBL" id="LSMT01000211">
    <property type="protein sequence ID" value="PFX23325.1"/>
    <property type="molecule type" value="Genomic_DNA"/>
</dbReference>
<dbReference type="PANTHER" id="PTHR12225:SF0">
    <property type="entry name" value="PROTEASOMAL UBIQUITIN RECEPTOR ADRM1"/>
    <property type="match status" value="1"/>
</dbReference>
<dbReference type="Pfam" id="PF16550">
    <property type="entry name" value="RPN13_C"/>
    <property type="match status" value="1"/>
</dbReference>
<dbReference type="FunFam" id="2.30.29.70:FF:000001">
    <property type="entry name" value="Proteasomal ubiquitin receptor ADRM1"/>
    <property type="match status" value="1"/>
</dbReference>
<comment type="caution">
    <text evidence="10">The sequence shown here is derived from an EMBL/GenBank/DDBJ whole genome shotgun (WGS) entry which is preliminary data.</text>
</comment>
<keyword evidence="5" id="KW-0647">Proteasome</keyword>
<dbReference type="AlphaFoldDB" id="A0A2B4S4D6"/>
<feature type="compositionally biased region" description="Acidic residues" evidence="7">
    <location>
        <begin position="433"/>
        <end position="451"/>
    </location>
</feature>
<reference evidence="11" key="1">
    <citation type="journal article" date="2017" name="bioRxiv">
        <title>Comparative analysis of the genomes of Stylophora pistillata and Acropora digitifera provides evidence for extensive differences between species of corals.</title>
        <authorList>
            <person name="Voolstra C.R."/>
            <person name="Li Y."/>
            <person name="Liew Y.J."/>
            <person name="Baumgarten S."/>
            <person name="Zoccola D."/>
            <person name="Flot J.-F."/>
            <person name="Tambutte S."/>
            <person name="Allemand D."/>
            <person name="Aranda M."/>
        </authorList>
    </citation>
    <scope>NUCLEOTIDE SEQUENCE [LARGE SCALE GENOMIC DNA]</scope>
</reference>
<keyword evidence="6" id="KW-0539">Nucleus</keyword>
<comment type="subcellular location">
    <subcellularLocation>
        <location evidence="2">Cytoplasm</location>
    </subcellularLocation>
    <subcellularLocation>
        <location evidence="1">Nucleus</location>
    </subcellularLocation>
</comment>
<dbReference type="STRING" id="50429.A0A2B4S4D6"/>
<evidence type="ECO:0000256" key="4">
    <source>
        <dbReference type="ARBA" id="ARBA00022490"/>
    </source>
</evidence>
<organism evidence="10 11">
    <name type="scientific">Stylophora pistillata</name>
    <name type="common">Smooth cauliflower coral</name>
    <dbReference type="NCBI Taxonomy" id="50429"/>
    <lineage>
        <taxon>Eukaryota</taxon>
        <taxon>Metazoa</taxon>
        <taxon>Cnidaria</taxon>
        <taxon>Anthozoa</taxon>
        <taxon>Hexacorallia</taxon>
        <taxon>Scleractinia</taxon>
        <taxon>Astrocoeniina</taxon>
        <taxon>Pocilloporidae</taxon>
        <taxon>Stylophora</taxon>
    </lineage>
</organism>
<feature type="compositionally biased region" description="Low complexity" evidence="7">
    <location>
        <begin position="409"/>
        <end position="432"/>
    </location>
</feature>
<dbReference type="Proteomes" id="UP000225706">
    <property type="component" value="Unassembled WGS sequence"/>
</dbReference>
<sequence length="451" mass="48693">MTMKGTTVTPDKRKGLVYIYHSDDSLMHFCWKDRGTGNVEDDLIIFPDDIEYKRVKQCTTGRVFILKFKSSTRKFFFWMQEPKTDKDEEYSTKVNNLLNNPPTPGSGGSGSGLPPALAGLSEQLANMRQTNPLQLNCKRVYLEKPIGVVAKSKGQCIQWTQPFDMESKVPFFLGQVVHDGVNVYLGDGQLQGLLGNLDQQQLLQLLSGYGGLGGHGGLSSAGSSVTAPTAASPTPTRVQSSPGPRRTSSASSSGTTTPRPATATPSVPPAAPSRPTQPPARNAVQLTDLQNILSNIQVPAESAEQASRENVDLSRVFTPDSIMPLLSDPEFRQQLAPFLPAGEELPQSPTELSSTLRSPQFQQALGLFSSALQSGQLGPLMGQFGFNEEVMGAARRGDMVEFVRAVQESSRPSTTDSTSTSDATSRTTTANDGDQEAEEKDKDEDEAMSLD</sequence>
<dbReference type="GO" id="GO:0061133">
    <property type="term" value="F:endopeptidase activator activity"/>
    <property type="evidence" value="ECO:0007669"/>
    <property type="project" value="TreeGrafter"/>
</dbReference>
<feature type="domain" description="Pru" evidence="9">
    <location>
        <begin position="1"/>
        <end position="101"/>
    </location>
</feature>
<dbReference type="Gene3D" id="2.30.29.70">
    <property type="entry name" value="Proteasomal ubiquitin receptor Rpn13/ADRM1"/>
    <property type="match status" value="1"/>
</dbReference>
<evidence type="ECO:0000313" key="10">
    <source>
        <dbReference type="EMBL" id="PFX23325.1"/>
    </source>
</evidence>
<dbReference type="FunFam" id="1.10.2020.20:FF:000001">
    <property type="entry name" value="Proteasomal ubiquitin receptor ADRM1"/>
    <property type="match status" value="1"/>
</dbReference>
<evidence type="ECO:0000259" key="9">
    <source>
        <dbReference type="PROSITE" id="PS51917"/>
    </source>
</evidence>
<dbReference type="InterPro" id="IPR032368">
    <property type="entry name" value="RPN13_DEUBAD"/>
</dbReference>
<dbReference type="InterPro" id="IPR038633">
    <property type="entry name" value="Rpn13/ADRM1_Pru_sf"/>
</dbReference>
<evidence type="ECO:0000259" key="8">
    <source>
        <dbReference type="PROSITE" id="PS51916"/>
    </source>
</evidence>
<dbReference type="PANTHER" id="PTHR12225">
    <property type="entry name" value="ADHESION REGULATING MOLECULE 1 110 KDA CELL MEMBRANE GLYCOPROTEIN"/>
    <property type="match status" value="1"/>
</dbReference>
<keyword evidence="4" id="KW-0963">Cytoplasm</keyword>
<evidence type="ECO:0000256" key="7">
    <source>
        <dbReference type="SAM" id="MobiDB-lite"/>
    </source>
</evidence>
<dbReference type="CDD" id="cd13314">
    <property type="entry name" value="PH_Rpn13"/>
    <property type="match status" value="1"/>
</dbReference>
<dbReference type="GO" id="GO:0070628">
    <property type="term" value="F:proteasome binding"/>
    <property type="evidence" value="ECO:0007669"/>
    <property type="project" value="TreeGrafter"/>
</dbReference>
<evidence type="ECO:0000256" key="2">
    <source>
        <dbReference type="ARBA" id="ARBA00004496"/>
    </source>
</evidence>
<dbReference type="PROSITE" id="PS51916">
    <property type="entry name" value="DEUBAD"/>
    <property type="match status" value="1"/>
</dbReference>
<dbReference type="InterPro" id="IPR006773">
    <property type="entry name" value="Rpn13/ADRM1"/>
</dbReference>
<dbReference type="GO" id="GO:0008541">
    <property type="term" value="C:proteasome regulatory particle, lid subcomplex"/>
    <property type="evidence" value="ECO:0007669"/>
    <property type="project" value="TreeGrafter"/>
</dbReference>
<evidence type="ECO:0000256" key="6">
    <source>
        <dbReference type="ARBA" id="ARBA00023242"/>
    </source>
</evidence>
<name>A0A2B4S4D6_STYPI</name>
<proteinExistence type="inferred from homology"/>
<dbReference type="Gene3D" id="1.10.2020.20">
    <property type="match status" value="1"/>
</dbReference>
<evidence type="ECO:0000313" key="11">
    <source>
        <dbReference type="Proteomes" id="UP000225706"/>
    </source>
</evidence>
<dbReference type="GO" id="GO:0005634">
    <property type="term" value="C:nucleus"/>
    <property type="evidence" value="ECO:0007669"/>
    <property type="project" value="UniProtKB-SubCell"/>
</dbReference>
<evidence type="ECO:0000256" key="5">
    <source>
        <dbReference type="ARBA" id="ARBA00022942"/>
    </source>
</evidence>
<evidence type="ECO:0000256" key="1">
    <source>
        <dbReference type="ARBA" id="ARBA00004123"/>
    </source>
</evidence>
<dbReference type="Pfam" id="PF04683">
    <property type="entry name" value="Rpn13_ADRM1_Pru"/>
    <property type="match status" value="1"/>
</dbReference>
<dbReference type="GO" id="GO:0005737">
    <property type="term" value="C:cytoplasm"/>
    <property type="evidence" value="ECO:0007669"/>
    <property type="project" value="UniProtKB-SubCell"/>
</dbReference>
<dbReference type="InterPro" id="IPR038108">
    <property type="entry name" value="RPN13_DEUBAD_sf"/>
</dbReference>
<feature type="compositionally biased region" description="Low complexity" evidence="7">
    <location>
        <begin position="220"/>
        <end position="265"/>
    </location>
</feature>
<dbReference type="InterPro" id="IPR044868">
    <property type="entry name" value="Rpn13/ADRM1_Pru"/>
</dbReference>
<evidence type="ECO:0000256" key="3">
    <source>
        <dbReference type="ARBA" id="ARBA00009216"/>
    </source>
</evidence>
<gene>
    <name evidence="10" type="primary">ADRM1</name>
    <name evidence="10" type="ORF">AWC38_SpisGene12145</name>
</gene>
<dbReference type="PROSITE" id="PS51917">
    <property type="entry name" value="PRU"/>
    <property type="match status" value="1"/>
</dbReference>
<comment type="similarity">
    <text evidence="3">Belongs to the ADRM1 family.</text>
</comment>
<accession>A0A2B4S4D6</accession>
<feature type="region of interest" description="Disordered" evidence="7">
    <location>
        <begin position="405"/>
        <end position="451"/>
    </location>
</feature>
<dbReference type="OrthoDB" id="340431at2759"/>
<feature type="domain" description="DEUBAD" evidence="8">
    <location>
        <begin position="304"/>
        <end position="416"/>
    </location>
</feature>
<keyword evidence="11" id="KW-1185">Reference proteome</keyword>